<keyword evidence="4 6" id="KW-1133">Transmembrane helix</keyword>
<reference evidence="9" key="1">
    <citation type="submission" date="2023-07" db="EMBL/GenBank/DDBJ databases">
        <title>Genomic Encyclopedia of Type Strains, Phase IV (KMG-IV): sequencing the most valuable type-strain genomes for metagenomic binning, comparative biology and taxonomic classification.</title>
        <authorList>
            <person name="Goeker M."/>
        </authorList>
    </citation>
    <scope>NUCLEOTIDE SEQUENCE</scope>
    <source>
        <strain evidence="9">DSM 24202</strain>
    </source>
</reference>
<dbReference type="GO" id="GO:0005886">
    <property type="term" value="C:plasma membrane"/>
    <property type="evidence" value="ECO:0007669"/>
    <property type="project" value="UniProtKB-SubCell"/>
</dbReference>
<name>A0AAE3VJ53_9BACT</name>
<dbReference type="AlphaFoldDB" id="A0AAE3VJ53"/>
<dbReference type="RefSeq" id="WP_307263759.1">
    <property type="nucleotide sequence ID" value="NZ_JAUSVL010000001.1"/>
</dbReference>
<dbReference type="EMBL" id="JAUSVL010000001">
    <property type="protein sequence ID" value="MDQ0291248.1"/>
    <property type="molecule type" value="Genomic_DNA"/>
</dbReference>
<evidence type="ECO:0000259" key="8">
    <source>
        <dbReference type="Pfam" id="PF14237"/>
    </source>
</evidence>
<dbReference type="PANTHER" id="PTHR36115:SF4">
    <property type="entry name" value="MEMBRANE PROTEIN"/>
    <property type="match status" value="1"/>
</dbReference>
<dbReference type="PANTHER" id="PTHR36115">
    <property type="entry name" value="PROLINE-RICH ANTIGEN HOMOLOG-RELATED"/>
    <property type="match status" value="1"/>
</dbReference>
<keyword evidence="5 6" id="KW-0472">Membrane</keyword>
<gene>
    <name evidence="9" type="ORF">J3R75_003355</name>
</gene>
<dbReference type="Proteomes" id="UP001238163">
    <property type="component" value="Unassembled WGS sequence"/>
</dbReference>
<evidence type="ECO:0000313" key="9">
    <source>
        <dbReference type="EMBL" id="MDQ0291248.1"/>
    </source>
</evidence>
<evidence type="ECO:0000256" key="2">
    <source>
        <dbReference type="ARBA" id="ARBA00022475"/>
    </source>
</evidence>
<sequence length="272" mass="29303">MWYYAMNGQQQGPVSLDALQAMFRSGHLGADTLVWREGMAEWAPARTVAELQLTSGLQTAATGDADAPLPSLRALPTEPAPELRACCSQCGQGFSSADLIDYQGKLVCPNCKEAFFQRLREGLKPQDGGYEYAGFWIRVVAVLIDGVILAMLQFVVLLPLGMGSAMSGALGETAETAATVVSVGVTYLVQIIVPMLYQGFFLSRYAATPGKKALGLKVLRPDGSQLSFMRAVCRSLASGLSGMILGIGYLMVAFDDERRALHDHICDTRVVR</sequence>
<proteinExistence type="predicted"/>
<feature type="transmembrane region" description="Helical" evidence="6">
    <location>
        <begin position="176"/>
        <end position="197"/>
    </location>
</feature>
<comment type="subcellular location">
    <subcellularLocation>
        <location evidence="1">Cell membrane</location>
        <topology evidence="1">Multi-pass membrane protein</topology>
    </subcellularLocation>
</comment>
<keyword evidence="10" id="KW-1185">Reference proteome</keyword>
<dbReference type="Pfam" id="PF14237">
    <property type="entry name" value="GYF_2"/>
    <property type="match status" value="1"/>
</dbReference>
<keyword evidence="3 6" id="KW-0812">Transmembrane</keyword>
<feature type="domain" description="RDD" evidence="7">
    <location>
        <begin position="132"/>
        <end position="266"/>
    </location>
</feature>
<dbReference type="Gene3D" id="3.30.1490.40">
    <property type="match status" value="1"/>
</dbReference>
<dbReference type="InterPro" id="IPR010432">
    <property type="entry name" value="RDD"/>
</dbReference>
<evidence type="ECO:0000256" key="1">
    <source>
        <dbReference type="ARBA" id="ARBA00004651"/>
    </source>
</evidence>
<accession>A0AAE3VJ53</accession>
<feature type="domain" description="GYF" evidence="8">
    <location>
        <begin position="2"/>
        <end position="51"/>
    </location>
</feature>
<evidence type="ECO:0000259" key="7">
    <source>
        <dbReference type="Pfam" id="PF06271"/>
    </source>
</evidence>
<feature type="transmembrane region" description="Helical" evidence="6">
    <location>
        <begin position="135"/>
        <end position="156"/>
    </location>
</feature>
<comment type="caution">
    <text evidence="9">The sequence shown here is derived from an EMBL/GenBank/DDBJ whole genome shotgun (WGS) entry which is preliminary data.</text>
</comment>
<dbReference type="InterPro" id="IPR035445">
    <property type="entry name" value="GYF-like_dom_sf"/>
</dbReference>
<evidence type="ECO:0000256" key="4">
    <source>
        <dbReference type="ARBA" id="ARBA00022989"/>
    </source>
</evidence>
<organism evidence="9 10">
    <name type="scientific">Oligosphaera ethanolica</name>
    <dbReference type="NCBI Taxonomy" id="760260"/>
    <lineage>
        <taxon>Bacteria</taxon>
        <taxon>Pseudomonadati</taxon>
        <taxon>Lentisphaerota</taxon>
        <taxon>Oligosphaeria</taxon>
        <taxon>Oligosphaerales</taxon>
        <taxon>Oligosphaeraceae</taxon>
        <taxon>Oligosphaera</taxon>
    </lineage>
</organism>
<keyword evidence="2" id="KW-1003">Cell membrane</keyword>
<feature type="transmembrane region" description="Helical" evidence="6">
    <location>
        <begin position="236"/>
        <end position="254"/>
    </location>
</feature>
<dbReference type="InterPro" id="IPR051791">
    <property type="entry name" value="Pra-immunoreactive"/>
</dbReference>
<dbReference type="Pfam" id="PF06271">
    <property type="entry name" value="RDD"/>
    <property type="match status" value="1"/>
</dbReference>
<evidence type="ECO:0000256" key="5">
    <source>
        <dbReference type="ARBA" id="ARBA00023136"/>
    </source>
</evidence>
<evidence type="ECO:0000256" key="3">
    <source>
        <dbReference type="ARBA" id="ARBA00022692"/>
    </source>
</evidence>
<dbReference type="InterPro" id="IPR025640">
    <property type="entry name" value="GYF_2"/>
</dbReference>
<protein>
    <submittedName>
        <fullName evidence="9">RDD family membrane protein YckC</fullName>
    </submittedName>
</protein>
<evidence type="ECO:0000256" key="6">
    <source>
        <dbReference type="SAM" id="Phobius"/>
    </source>
</evidence>
<evidence type="ECO:0000313" key="10">
    <source>
        <dbReference type="Proteomes" id="UP001238163"/>
    </source>
</evidence>